<accession>A0AAD9QJB0</accession>
<dbReference type="Gene3D" id="3.90.70.50">
    <property type="entry name" value="Peptidase C10, streptopain"/>
    <property type="match status" value="1"/>
</dbReference>
<evidence type="ECO:0000313" key="2">
    <source>
        <dbReference type="EMBL" id="KAK2562335.1"/>
    </source>
</evidence>
<comment type="caution">
    <text evidence="2">The sequence shown here is derived from an EMBL/GenBank/DDBJ whole genome shotgun (WGS) entry which is preliminary data.</text>
</comment>
<dbReference type="EMBL" id="JARQWQ010000029">
    <property type="protein sequence ID" value="KAK2562335.1"/>
    <property type="molecule type" value="Genomic_DNA"/>
</dbReference>
<keyword evidence="1" id="KW-1133">Transmembrane helix</keyword>
<dbReference type="InterPro" id="IPR038765">
    <property type="entry name" value="Papain-like_cys_pep_sf"/>
</dbReference>
<dbReference type="Proteomes" id="UP001249851">
    <property type="component" value="Unassembled WGS sequence"/>
</dbReference>
<protein>
    <submittedName>
        <fullName evidence="2">Uncharacterized protein</fullName>
    </submittedName>
</protein>
<evidence type="ECO:0000256" key="1">
    <source>
        <dbReference type="SAM" id="Phobius"/>
    </source>
</evidence>
<reference evidence="2" key="1">
    <citation type="journal article" date="2023" name="G3 (Bethesda)">
        <title>Whole genome assembly and annotation of the endangered Caribbean coral Acropora cervicornis.</title>
        <authorList>
            <person name="Selwyn J.D."/>
            <person name="Vollmer S.V."/>
        </authorList>
    </citation>
    <scope>NUCLEOTIDE SEQUENCE</scope>
    <source>
        <strain evidence="2">K2</strain>
    </source>
</reference>
<reference evidence="2" key="2">
    <citation type="journal article" date="2023" name="Science">
        <title>Genomic signatures of disease resistance in endangered staghorn corals.</title>
        <authorList>
            <person name="Vollmer S.V."/>
            <person name="Selwyn J.D."/>
            <person name="Despard B.A."/>
            <person name="Roesel C.L."/>
        </authorList>
    </citation>
    <scope>NUCLEOTIDE SEQUENCE</scope>
    <source>
        <strain evidence="2">K2</strain>
    </source>
</reference>
<proteinExistence type="predicted"/>
<keyword evidence="1" id="KW-0472">Membrane</keyword>
<gene>
    <name evidence="2" type="ORF">P5673_014613</name>
</gene>
<evidence type="ECO:0000313" key="3">
    <source>
        <dbReference type="Proteomes" id="UP001249851"/>
    </source>
</evidence>
<sequence>MFKLTDNTNEILHQSSDLVQASLFYLMGYTRFLLMAIIVAMTTEKAWGYISYDVQSTIIGLMDQRGYTALQKVRLTRDNVRPIFRKDISGKAPPYYEISAGGQYYVFSASSRTGDHRLVDSGKGIRATELLNNQALTKGETCDKYYRITAVSGLYTCENSKGLLVASTYDFVSDSLVDNVNLKNKTYFYHLQKNLRLHLSKFNKEWQDLYKETKDSAEWTTEQILTEKKQHANITRYAEEALRPGSSVKVALGNRFSRVSIRVTGTGRNSSGDGEPLEEWQRRLCQVLDRVCLNGSKKINKEVIEEAPNGISYIKLSVSDDKDGVRKILQNTEVEFMIEFHVSEYGRHLLVRKRFAIDLSTNRKRRWSRWFSFSVPQEWRFPDYNQHRCCGCLSGCGPVAWAQIFAYYDRLAHFSSSSGYSKDLYRCKSGILTGSWACIAPPKMNTDVRSYVEHIRSQVDTSCILGGGATTHWDMKDSKLKSFYRSRQSGGTIHGYTSWWSSLPGIYRKWIRNKAIAAVKQGYPAIVGLWSGSGQHYAVATKYRYRYRKYRRCFLGICGRWKYKYDHELYYHMGWGGSDNGWRTAKAFSAFVAKK</sequence>
<organism evidence="2 3">
    <name type="scientific">Acropora cervicornis</name>
    <name type="common">Staghorn coral</name>
    <dbReference type="NCBI Taxonomy" id="6130"/>
    <lineage>
        <taxon>Eukaryota</taxon>
        <taxon>Metazoa</taxon>
        <taxon>Cnidaria</taxon>
        <taxon>Anthozoa</taxon>
        <taxon>Hexacorallia</taxon>
        <taxon>Scleractinia</taxon>
        <taxon>Astrocoeniina</taxon>
        <taxon>Acroporidae</taxon>
        <taxon>Acropora</taxon>
    </lineage>
</organism>
<keyword evidence="1" id="KW-0812">Transmembrane</keyword>
<feature type="transmembrane region" description="Helical" evidence="1">
    <location>
        <begin position="22"/>
        <end position="41"/>
    </location>
</feature>
<dbReference type="InterPro" id="IPR044934">
    <property type="entry name" value="Streptopain_sf"/>
</dbReference>
<name>A0AAD9QJB0_ACRCE</name>
<dbReference type="SUPFAM" id="SSF54001">
    <property type="entry name" value="Cysteine proteinases"/>
    <property type="match status" value="1"/>
</dbReference>
<keyword evidence="3" id="KW-1185">Reference proteome</keyword>
<dbReference type="AlphaFoldDB" id="A0AAD9QJB0"/>